<proteinExistence type="predicted"/>
<reference evidence="1" key="1">
    <citation type="submission" date="2019-08" db="EMBL/GenBank/DDBJ databases">
        <authorList>
            <person name="Kucharzyk K."/>
            <person name="Murdoch R.W."/>
            <person name="Higgins S."/>
            <person name="Loffler F."/>
        </authorList>
    </citation>
    <scope>NUCLEOTIDE SEQUENCE</scope>
</reference>
<dbReference type="AlphaFoldDB" id="A0A645JFZ3"/>
<accession>A0A645JFZ3</accession>
<dbReference type="EMBL" id="VSSQ01139692">
    <property type="protein sequence ID" value="MPN62122.1"/>
    <property type="molecule type" value="Genomic_DNA"/>
</dbReference>
<sequence length="129" mass="14648">MIDFYVAHIVDGAGVIRQMRERHSRAKFGKVNLINRVIFGIGIGFINDRFAVTVVFDIRKCLFVGLKDAVLGTRLNGHIRHGQPSVDREMRNAVTGELHGFIKCTVHTDFTDDVKDNIFARNPFGRFVF</sequence>
<gene>
    <name evidence="1" type="ORF">SDC9_209869</name>
</gene>
<dbReference type="AntiFam" id="ANF00098">
    <property type="entry name" value="Shadow ORF (opposite leuC)"/>
</dbReference>
<organism evidence="1">
    <name type="scientific">bioreactor metagenome</name>
    <dbReference type="NCBI Taxonomy" id="1076179"/>
    <lineage>
        <taxon>unclassified sequences</taxon>
        <taxon>metagenomes</taxon>
        <taxon>ecological metagenomes</taxon>
    </lineage>
</organism>
<protein>
    <submittedName>
        <fullName evidence="1">Uncharacterized protein</fullName>
    </submittedName>
</protein>
<comment type="caution">
    <text evidence="1">The sequence shown here is derived from an EMBL/GenBank/DDBJ whole genome shotgun (WGS) entry which is preliminary data.</text>
</comment>
<evidence type="ECO:0000313" key="1">
    <source>
        <dbReference type="EMBL" id="MPN62122.1"/>
    </source>
</evidence>
<name>A0A645JFZ3_9ZZZZ</name>